<organism evidence="2 3">
    <name type="scientific">Geodia barretti</name>
    <name type="common">Barrett's horny sponge</name>
    <dbReference type="NCBI Taxonomy" id="519541"/>
    <lineage>
        <taxon>Eukaryota</taxon>
        <taxon>Metazoa</taxon>
        <taxon>Porifera</taxon>
        <taxon>Demospongiae</taxon>
        <taxon>Heteroscleromorpha</taxon>
        <taxon>Tetractinellida</taxon>
        <taxon>Astrophorina</taxon>
        <taxon>Geodiidae</taxon>
        <taxon>Geodia</taxon>
    </lineage>
</organism>
<name>A0AA35RT47_GEOBA</name>
<dbReference type="PANTHER" id="PTHR43757:SF2">
    <property type="entry name" value="AMINOMETHYLTRANSFERASE, MITOCHONDRIAL"/>
    <property type="match status" value="1"/>
</dbReference>
<evidence type="ECO:0000313" key="3">
    <source>
        <dbReference type="Proteomes" id="UP001174909"/>
    </source>
</evidence>
<gene>
    <name evidence="2" type="ORF">GBAR_LOCUS10040</name>
</gene>
<dbReference type="Proteomes" id="UP001174909">
    <property type="component" value="Unassembled WGS sequence"/>
</dbReference>
<proteinExistence type="predicted"/>
<comment type="caution">
    <text evidence="2">The sequence shown here is derived from an EMBL/GenBank/DDBJ whole genome shotgun (WGS) entry which is preliminary data.</text>
</comment>
<feature type="domain" description="GCVT N-terminal" evidence="1">
    <location>
        <begin position="17"/>
        <end position="84"/>
    </location>
</feature>
<dbReference type="EMBL" id="CASHTH010001523">
    <property type="protein sequence ID" value="CAI8016368.1"/>
    <property type="molecule type" value="Genomic_DNA"/>
</dbReference>
<dbReference type="InterPro" id="IPR006222">
    <property type="entry name" value="GCVT_N"/>
</dbReference>
<dbReference type="InterPro" id="IPR027266">
    <property type="entry name" value="TrmE/GcvT-like"/>
</dbReference>
<dbReference type="SUPFAM" id="SSF103025">
    <property type="entry name" value="Folate-binding domain"/>
    <property type="match status" value="1"/>
</dbReference>
<dbReference type="Pfam" id="PF01571">
    <property type="entry name" value="GCV_T"/>
    <property type="match status" value="1"/>
</dbReference>
<dbReference type="Gene3D" id="3.30.1360.120">
    <property type="entry name" value="Probable tRNA modification gtpase trme, domain 1"/>
    <property type="match status" value="1"/>
</dbReference>
<evidence type="ECO:0000313" key="2">
    <source>
        <dbReference type="EMBL" id="CAI8016368.1"/>
    </source>
</evidence>
<sequence>MTTGGSLDHTGLKRTGLFQSHVDIGAKLVPFAGWEMPLQYKGILAEARAVRSGAGIFDVSHMGRLFISGHQAEALLDKLLTAMWPRWRRPLPLLHDLQ</sequence>
<dbReference type="PANTHER" id="PTHR43757">
    <property type="entry name" value="AMINOMETHYLTRANSFERASE"/>
    <property type="match status" value="1"/>
</dbReference>
<dbReference type="InterPro" id="IPR028896">
    <property type="entry name" value="GcvT/YgfZ/DmdA"/>
</dbReference>
<protein>
    <submittedName>
        <fullName evidence="2">Aminomethyltransferase</fullName>
    </submittedName>
</protein>
<dbReference type="AlphaFoldDB" id="A0AA35RT47"/>
<dbReference type="Gene3D" id="3.30.70.1400">
    <property type="entry name" value="Aminomethyltransferase beta-barrel domains"/>
    <property type="match status" value="1"/>
</dbReference>
<keyword evidence="3" id="KW-1185">Reference proteome</keyword>
<accession>A0AA35RT47</accession>
<evidence type="ECO:0000259" key="1">
    <source>
        <dbReference type="Pfam" id="PF01571"/>
    </source>
</evidence>
<dbReference type="GO" id="GO:0005829">
    <property type="term" value="C:cytosol"/>
    <property type="evidence" value="ECO:0007669"/>
    <property type="project" value="TreeGrafter"/>
</dbReference>
<reference evidence="2" key="1">
    <citation type="submission" date="2023-03" db="EMBL/GenBank/DDBJ databases">
        <authorList>
            <person name="Steffen K."/>
            <person name="Cardenas P."/>
        </authorList>
    </citation>
    <scope>NUCLEOTIDE SEQUENCE</scope>
</reference>